<dbReference type="GO" id="GO:0016829">
    <property type="term" value="F:lyase activity"/>
    <property type="evidence" value="ECO:0007669"/>
    <property type="project" value="UniProtKB-KW"/>
</dbReference>
<protein>
    <submittedName>
        <fullName evidence="3">Polysaccharide lyase</fullName>
    </submittedName>
</protein>
<evidence type="ECO:0000256" key="2">
    <source>
        <dbReference type="SAM" id="SignalP"/>
    </source>
</evidence>
<dbReference type="Proteomes" id="UP001526246">
    <property type="component" value="Unassembled WGS sequence"/>
</dbReference>
<keyword evidence="3" id="KW-0456">Lyase</keyword>
<proteinExistence type="predicted"/>
<organism evidence="3 4">
    <name type="scientific">Sphingomonas arvum</name>
    <dbReference type="NCBI Taxonomy" id="2992113"/>
    <lineage>
        <taxon>Bacteria</taxon>
        <taxon>Pseudomonadati</taxon>
        <taxon>Pseudomonadota</taxon>
        <taxon>Alphaproteobacteria</taxon>
        <taxon>Sphingomonadales</taxon>
        <taxon>Sphingomonadaceae</taxon>
        <taxon>Sphingomonas</taxon>
    </lineage>
</organism>
<evidence type="ECO:0000313" key="4">
    <source>
        <dbReference type="Proteomes" id="UP001526246"/>
    </source>
</evidence>
<evidence type="ECO:0000256" key="1">
    <source>
        <dbReference type="SAM" id="MobiDB-lite"/>
    </source>
</evidence>
<dbReference type="EMBL" id="JAPDOB010000001">
    <property type="protein sequence ID" value="MCW3796989.1"/>
    <property type="molecule type" value="Genomic_DNA"/>
</dbReference>
<dbReference type="RefSeq" id="WP_264881033.1">
    <property type="nucleotide sequence ID" value="NZ_JAPDOB010000001.1"/>
</dbReference>
<sequence length="281" mass="30747">MTRRSCCLAVGAAATGSVGYWAARSTALQPTRMGQGATPYHSTLVNGLTPREIIWNGRQWRCAMGSVWHPGMDHSLRLAAHRARFEIRPDEGDRGPGDPPTKRRSEIRCPQRPRLPNDTPLWGAMSFVHHPWDDPAGMARQWGGVHGQVHIGSEFGGSPALAFRRTGRGSFAITTRGEQDADGTRRFEGPLSFGVVHSLVYRVVLSPTDGALQVWLNGDNLLDLRRVSIGSSDAGCYWSIGCYYAGGVTCPIVAEIGDHFYPSPVDLSSRVRFKPAWRPAA</sequence>
<gene>
    <name evidence="3" type="ORF">OMW55_04110</name>
</gene>
<name>A0ABT3JD35_9SPHN</name>
<comment type="caution">
    <text evidence="3">The sequence shown here is derived from an EMBL/GenBank/DDBJ whole genome shotgun (WGS) entry which is preliminary data.</text>
</comment>
<keyword evidence="4" id="KW-1185">Reference proteome</keyword>
<feature type="compositionally biased region" description="Basic and acidic residues" evidence="1">
    <location>
        <begin position="87"/>
        <end position="109"/>
    </location>
</feature>
<accession>A0ABT3JD35</accession>
<reference evidence="3 4" key="1">
    <citation type="submission" date="2022-10" db="EMBL/GenBank/DDBJ databases">
        <title>Sphingomonas sp.</title>
        <authorList>
            <person name="Jin C."/>
        </authorList>
    </citation>
    <scope>NUCLEOTIDE SEQUENCE [LARGE SCALE GENOMIC DNA]</scope>
    <source>
        <strain evidence="3 4">BN140010</strain>
    </source>
</reference>
<feature type="region of interest" description="Disordered" evidence="1">
    <location>
        <begin position="87"/>
        <end position="115"/>
    </location>
</feature>
<evidence type="ECO:0000313" key="3">
    <source>
        <dbReference type="EMBL" id="MCW3796989.1"/>
    </source>
</evidence>
<dbReference type="Gene3D" id="2.60.120.200">
    <property type="match status" value="1"/>
</dbReference>
<feature type="signal peptide" evidence="2">
    <location>
        <begin position="1"/>
        <end position="22"/>
    </location>
</feature>
<feature type="chain" id="PRO_5045408799" evidence="2">
    <location>
        <begin position="23"/>
        <end position="281"/>
    </location>
</feature>
<keyword evidence="2" id="KW-0732">Signal</keyword>